<comment type="caution">
    <text evidence="2">The sequence shown here is derived from an EMBL/GenBank/DDBJ whole genome shotgun (WGS) entry which is preliminary data.</text>
</comment>
<keyword evidence="1" id="KW-0812">Transmembrane</keyword>
<feature type="transmembrane region" description="Helical" evidence="1">
    <location>
        <begin position="24"/>
        <end position="46"/>
    </location>
</feature>
<evidence type="ECO:0000313" key="2">
    <source>
        <dbReference type="EMBL" id="MEQ2186469.1"/>
    </source>
</evidence>
<evidence type="ECO:0000256" key="1">
    <source>
        <dbReference type="SAM" id="Phobius"/>
    </source>
</evidence>
<accession>A0ABV0PSH9</accession>
<sequence>MAGGCTPRCLDATTVSSCGRTKTAAVSFSFHFSILSCLCMSLHLLCPSHLSENLYSTFLCSFLVGFLVFIISNFKSPCNFKISLIFSLPKKPCFFIPSMTDHTCSFYIVLHKRYTPF</sequence>
<keyword evidence="1" id="KW-1133">Transmembrane helix</keyword>
<organism evidence="2 3">
    <name type="scientific">Goodea atripinnis</name>
    <dbReference type="NCBI Taxonomy" id="208336"/>
    <lineage>
        <taxon>Eukaryota</taxon>
        <taxon>Metazoa</taxon>
        <taxon>Chordata</taxon>
        <taxon>Craniata</taxon>
        <taxon>Vertebrata</taxon>
        <taxon>Euteleostomi</taxon>
        <taxon>Actinopterygii</taxon>
        <taxon>Neopterygii</taxon>
        <taxon>Teleostei</taxon>
        <taxon>Neoteleostei</taxon>
        <taxon>Acanthomorphata</taxon>
        <taxon>Ovalentaria</taxon>
        <taxon>Atherinomorphae</taxon>
        <taxon>Cyprinodontiformes</taxon>
        <taxon>Goodeidae</taxon>
        <taxon>Goodea</taxon>
    </lineage>
</organism>
<proteinExistence type="predicted"/>
<protein>
    <submittedName>
        <fullName evidence="2">Uncharacterized protein</fullName>
    </submittedName>
</protein>
<gene>
    <name evidence="2" type="ORF">GOODEAATRI_028805</name>
</gene>
<dbReference type="Proteomes" id="UP001476798">
    <property type="component" value="Unassembled WGS sequence"/>
</dbReference>
<keyword evidence="1" id="KW-0472">Membrane</keyword>
<dbReference type="EMBL" id="JAHRIO010084047">
    <property type="protein sequence ID" value="MEQ2186469.1"/>
    <property type="molecule type" value="Genomic_DNA"/>
</dbReference>
<feature type="transmembrane region" description="Helical" evidence="1">
    <location>
        <begin position="53"/>
        <end position="74"/>
    </location>
</feature>
<evidence type="ECO:0000313" key="3">
    <source>
        <dbReference type="Proteomes" id="UP001476798"/>
    </source>
</evidence>
<reference evidence="2 3" key="1">
    <citation type="submission" date="2021-06" db="EMBL/GenBank/DDBJ databases">
        <authorList>
            <person name="Palmer J.M."/>
        </authorList>
    </citation>
    <scope>NUCLEOTIDE SEQUENCE [LARGE SCALE GENOMIC DNA]</scope>
    <source>
        <strain evidence="2 3">GA_2019</strain>
        <tissue evidence="2">Muscle</tissue>
    </source>
</reference>
<name>A0ABV0PSH9_9TELE</name>
<keyword evidence="3" id="KW-1185">Reference proteome</keyword>